<evidence type="ECO:0000313" key="1">
    <source>
        <dbReference type="EMBL" id="JAH54980.1"/>
    </source>
</evidence>
<proteinExistence type="predicted"/>
<organism evidence="1">
    <name type="scientific">Anguilla anguilla</name>
    <name type="common">European freshwater eel</name>
    <name type="synonym">Muraena anguilla</name>
    <dbReference type="NCBI Taxonomy" id="7936"/>
    <lineage>
        <taxon>Eukaryota</taxon>
        <taxon>Metazoa</taxon>
        <taxon>Chordata</taxon>
        <taxon>Craniata</taxon>
        <taxon>Vertebrata</taxon>
        <taxon>Euteleostomi</taxon>
        <taxon>Actinopterygii</taxon>
        <taxon>Neopterygii</taxon>
        <taxon>Teleostei</taxon>
        <taxon>Anguilliformes</taxon>
        <taxon>Anguillidae</taxon>
        <taxon>Anguilla</taxon>
    </lineage>
</organism>
<dbReference type="EMBL" id="GBXM01053597">
    <property type="protein sequence ID" value="JAH54980.1"/>
    <property type="molecule type" value="Transcribed_RNA"/>
</dbReference>
<sequence>MLVHVHGLTFTTAKWFKQVAYLADYGNHTFKLRKFTICRILSTIPVVLAK</sequence>
<protein>
    <submittedName>
        <fullName evidence="1">Uncharacterized protein</fullName>
    </submittedName>
</protein>
<name>A0A0E9TQ28_ANGAN</name>
<accession>A0A0E9TQ28</accession>
<dbReference type="AlphaFoldDB" id="A0A0E9TQ28"/>
<reference evidence="1" key="1">
    <citation type="submission" date="2014-11" db="EMBL/GenBank/DDBJ databases">
        <authorList>
            <person name="Amaro Gonzalez C."/>
        </authorList>
    </citation>
    <scope>NUCLEOTIDE SEQUENCE</scope>
</reference>
<reference evidence="1" key="2">
    <citation type="journal article" date="2015" name="Fish Shellfish Immunol.">
        <title>Early steps in the European eel (Anguilla anguilla)-Vibrio vulnificus interaction in the gills: Role of the RtxA13 toxin.</title>
        <authorList>
            <person name="Callol A."/>
            <person name="Pajuelo D."/>
            <person name="Ebbesson L."/>
            <person name="Teles M."/>
            <person name="MacKenzie S."/>
            <person name="Amaro C."/>
        </authorList>
    </citation>
    <scope>NUCLEOTIDE SEQUENCE</scope>
</reference>